<dbReference type="AlphaFoldDB" id="A0AAD2H4S2"/>
<keyword evidence="1" id="KW-1133">Transmembrane helix</keyword>
<evidence type="ECO:0000256" key="1">
    <source>
        <dbReference type="SAM" id="Phobius"/>
    </source>
</evidence>
<keyword evidence="3" id="KW-1185">Reference proteome</keyword>
<sequence length="305" mass="32712">MTSKALGKRGLRFCWVRCPWALLLVALIAALDVLYRHSPFKAQSSAKLVVWTYLPVAVLMVIEFMWIAYDLQVKILVPWAELSRGFTPAHRGWSLDYLGANMLANLWHAAKYRHATVLLTTLGLWSTAVAGVVTASLFRVQTIAYTAPSTLNRTTALMPPTVFDPGALADKGYTTSYLGRQVLGLPRPRWSIAGDIALEAVAGSPSSSGTLGATTRGYSADLVCSPATVVFAGSSIIPSAYNNALGSPTTVYSAAIAGAQCEAVYDLNHVNTGLLMTDSYLVGRVFNHTCPGSSRPQTPQPSSRS</sequence>
<proteinExistence type="predicted"/>
<accession>A0AAD2H4S2</accession>
<keyword evidence="1" id="KW-0472">Membrane</keyword>
<evidence type="ECO:0000313" key="2">
    <source>
        <dbReference type="EMBL" id="CAK5268055.1"/>
    </source>
</evidence>
<protein>
    <submittedName>
        <fullName evidence="2">Uncharacterized protein</fullName>
    </submittedName>
</protein>
<name>A0AAD2H4S2_9AGAR</name>
<dbReference type="InterPro" id="IPR021840">
    <property type="entry name" value="DUF3433"/>
</dbReference>
<dbReference type="Proteomes" id="UP001295794">
    <property type="component" value="Unassembled WGS sequence"/>
</dbReference>
<feature type="transmembrane region" description="Helical" evidence="1">
    <location>
        <begin position="115"/>
        <end position="138"/>
    </location>
</feature>
<organism evidence="2 3">
    <name type="scientific">Mycena citricolor</name>
    <dbReference type="NCBI Taxonomy" id="2018698"/>
    <lineage>
        <taxon>Eukaryota</taxon>
        <taxon>Fungi</taxon>
        <taxon>Dikarya</taxon>
        <taxon>Basidiomycota</taxon>
        <taxon>Agaricomycotina</taxon>
        <taxon>Agaricomycetes</taxon>
        <taxon>Agaricomycetidae</taxon>
        <taxon>Agaricales</taxon>
        <taxon>Marasmiineae</taxon>
        <taxon>Mycenaceae</taxon>
        <taxon>Mycena</taxon>
    </lineage>
</organism>
<keyword evidence="1" id="KW-0812">Transmembrane</keyword>
<evidence type="ECO:0000313" key="3">
    <source>
        <dbReference type="Proteomes" id="UP001295794"/>
    </source>
</evidence>
<feature type="transmembrane region" description="Helical" evidence="1">
    <location>
        <begin position="20"/>
        <end position="36"/>
    </location>
</feature>
<gene>
    <name evidence="2" type="ORF">MYCIT1_LOCUS11069</name>
</gene>
<reference evidence="2" key="1">
    <citation type="submission" date="2023-11" db="EMBL/GenBank/DDBJ databases">
        <authorList>
            <person name="De Vega J J."/>
            <person name="De Vega J J."/>
        </authorList>
    </citation>
    <scope>NUCLEOTIDE SEQUENCE</scope>
</reference>
<feature type="transmembrane region" description="Helical" evidence="1">
    <location>
        <begin position="48"/>
        <end position="69"/>
    </location>
</feature>
<dbReference type="PANTHER" id="PTHR37544">
    <property type="entry name" value="SPRAY-RELATED"/>
    <property type="match status" value="1"/>
</dbReference>
<dbReference type="PANTHER" id="PTHR37544:SF3">
    <property type="entry name" value="SPRAY"/>
    <property type="match status" value="1"/>
</dbReference>
<comment type="caution">
    <text evidence="2">The sequence shown here is derived from an EMBL/GenBank/DDBJ whole genome shotgun (WGS) entry which is preliminary data.</text>
</comment>
<dbReference type="Pfam" id="PF11915">
    <property type="entry name" value="DUF3433"/>
    <property type="match status" value="1"/>
</dbReference>
<dbReference type="EMBL" id="CAVNYO010000137">
    <property type="protein sequence ID" value="CAK5268055.1"/>
    <property type="molecule type" value="Genomic_DNA"/>
</dbReference>